<proteinExistence type="predicted"/>
<evidence type="ECO:0000313" key="3">
    <source>
        <dbReference type="Proteomes" id="UP000130865"/>
    </source>
</evidence>
<evidence type="ECO:0000313" key="2">
    <source>
        <dbReference type="EMBL" id="AJA32103.1"/>
    </source>
</evidence>
<reference evidence="2 3" key="1">
    <citation type="journal article" date="2015" name="Genome Announc.">
        <title>Complete genome sequences of novel anelloviruses from laboratory rats.</title>
        <authorList>
            <person name="Nishiyama S."/>
            <person name="Dutia B.M."/>
            <person name="Sharp C.P."/>
        </authorList>
    </citation>
    <scope>NUCLEOTIDE SEQUENCE [LARGE SCALE GENOMIC DNA]</scope>
    <source>
        <strain evidence="2">RN_8_Se11</strain>
    </source>
</reference>
<feature type="region of interest" description="Disordered" evidence="1">
    <location>
        <begin position="21"/>
        <end position="98"/>
    </location>
</feature>
<dbReference type="Proteomes" id="UP000130865">
    <property type="component" value="Segment"/>
</dbReference>
<dbReference type="EMBL" id="KM609325">
    <property type="protein sequence ID" value="AJA32103.1"/>
    <property type="molecule type" value="Genomic_DNA"/>
</dbReference>
<keyword evidence="3" id="KW-1185">Reference proteome</keyword>
<dbReference type="KEGG" id="vg:80534946"/>
<feature type="compositionally biased region" description="Low complexity" evidence="1">
    <location>
        <begin position="86"/>
        <end position="98"/>
    </location>
</feature>
<accession>A0A0A7RH06</accession>
<dbReference type="GeneID" id="80534946"/>
<feature type="compositionally biased region" description="Basic residues" evidence="1">
    <location>
        <begin position="56"/>
        <end position="74"/>
    </location>
</feature>
<evidence type="ECO:0000256" key="1">
    <source>
        <dbReference type="SAM" id="MobiDB-lite"/>
    </source>
</evidence>
<dbReference type="RefSeq" id="YP_010797231.1">
    <property type="nucleotide sequence ID" value="NC_076141.1"/>
</dbReference>
<sequence length="98" mass="11330">MTRGESSQTKLLQDLLNLLYPTQEKNTKERGCGVITKKKKNPKKEGTSPNQTRPTSKLRPRQRNRRPRKRRRAPRGWDTEEESEVSSEFSGSSESDDL</sequence>
<name>A0A0A7RH06_9VIRU</name>
<protein>
    <submittedName>
        <fullName evidence="2">ORF3</fullName>
    </submittedName>
</protein>
<organism evidence="2 3">
    <name type="scientific">Rodent Torque teno virus 2</name>
    <dbReference type="NCBI Taxonomy" id="1514665"/>
    <lineage>
        <taxon>Viruses</taxon>
        <taxon>Monodnaviria</taxon>
        <taxon>Shotokuvirae</taxon>
        <taxon>Commensaviricota</taxon>
        <taxon>Cardeaviricetes</taxon>
        <taxon>Sanitavirales</taxon>
        <taxon>Anelloviridae</taxon>
    </lineage>
</organism>